<evidence type="ECO:0000256" key="3">
    <source>
        <dbReference type="ARBA" id="ARBA00023157"/>
    </source>
</evidence>
<feature type="domain" description="EGF-like" evidence="6">
    <location>
        <begin position="84"/>
        <end position="117"/>
    </location>
</feature>
<dbReference type="SMART" id="SM00181">
    <property type="entry name" value="EGF"/>
    <property type="match status" value="4"/>
</dbReference>
<protein>
    <recommendedName>
        <fullName evidence="6">EGF-like domain-containing protein</fullName>
    </recommendedName>
</protein>
<accession>D7G350</accession>
<evidence type="ECO:0000259" key="6">
    <source>
        <dbReference type="PROSITE" id="PS50026"/>
    </source>
</evidence>
<evidence type="ECO:0000256" key="2">
    <source>
        <dbReference type="ARBA" id="ARBA00022737"/>
    </source>
</evidence>
<dbReference type="InterPro" id="IPR013111">
    <property type="entry name" value="EGF_extracell"/>
</dbReference>
<dbReference type="PROSITE" id="PS50026">
    <property type="entry name" value="EGF_3"/>
    <property type="match status" value="1"/>
</dbReference>
<dbReference type="InParanoid" id="D7G350"/>
<dbReference type="InterPro" id="IPR000742">
    <property type="entry name" value="EGF"/>
</dbReference>
<keyword evidence="8" id="KW-1185">Reference proteome</keyword>
<evidence type="ECO:0000256" key="4">
    <source>
        <dbReference type="PROSITE-ProRule" id="PRU00076"/>
    </source>
</evidence>
<evidence type="ECO:0000256" key="1">
    <source>
        <dbReference type="ARBA" id="ARBA00022536"/>
    </source>
</evidence>
<keyword evidence="3 4" id="KW-1015">Disulfide bond</keyword>
<reference evidence="7 8" key="1">
    <citation type="journal article" date="2010" name="Nature">
        <title>The Ectocarpus genome and the independent evolution of multicellularity in brown algae.</title>
        <authorList>
            <person name="Cock J.M."/>
            <person name="Sterck L."/>
            <person name="Rouze P."/>
            <person name="Scornet D."/>
            <person name="Allen A.E."/>
            <person name="Amoutzias G."/>
            <person name="Anthouard V."/>
            <person name="Artiguenave F."/>
            <person name="Aury J.M."/>
            <person name="Badger J.H."/>
            <person name="Beszteri B."/>
            <person name="Billiau K."/>
            <person name="Bonnet E."/>
            <person name="Bothwell J.H."/>
            <person name="Bowler C."/>
            <person name="Boyen C."/>
            <person name="Brownlee C."/>
            <person name="Carrano C.J."/>
            <person name="Charrier B."/>
            <person name="Cho G.Y."/>
            <person name="Coelho S.M."/>
            <person name="Collen J."/>
            <person name="Corre E."/>
            <person name="Da Silva C."/>
            <person name="Delage L."/>
            <person name="Delaroque N."/>
            <person name="Dittami S.M."/>
            <person name="Doulbeau S."/>
            <person name="Elias M."/>
            <person name="Farnham G."/>
            <person name="Gachon C.M."/>
            <person name="Gschloessl B."/>
            <person name="Heesch S."/>
            <person name="Jabbari K."/>
            <person name="Jubin C."/>
            <person name="Kawai H."/>
            <person name="Kimura K."/>
            <person name="Kloareg B."/>
            <person name="Kupper F.C."/>
            <person name="Lang D."/>
            <person name="Le Bail A."/>
            <person name="Leblanc C."/>
            <person name="Lerouge P."/>
            <person name="Lohr M."/>
            <person name="Lopez P.J."/>
            <person name="Martens C."/>
            <person name="Maumus F."/>
            <person name="Michel G."/>
            <person name="Miranda-Saavedra D."/>
            <person name="Morales J."/>
            <person name="Moreau H."/>
            <person name="Motomura T."/>
            <person name="Nagasato C."/>
            <person name="Napoli C.A."/>
            <person name="Nelson D.R."/>
            <person name="Nyvall-Collen P."/>
            <person name="Peters A.F."/>
            <person name="Pommier C."/>
            <person name="Potin P."/>
            <person name="Poulain J."/>
            <person name="Quesneville H."/>
            <person name="Read B."/>
            <person name="Rensing S.A."/>
            <person name="Ritter A."/>
            <person name="Rousvoal S."/>
            <person name="Samanta M."/>
            <person name="Samson G."/>
            <person name="Schroeder D.C."/>
            <person name="Segurens B."/>
            <person name="Strittmatter M."/>
            <person name="Tonon T."/>
            <person name="Tregear J.W."/>
            <person name="Valentin K."/>
            <person name="von Dassow P."/>
            <person name="Yamagishi T."/>
            <person name="Van de Peer Y."/>
            <person name="Wincker P."/>
        </authorList>
    </citation>
    <scope>NUCLEOTIDE SEQUENCE [LARGE SCALE GENOMIC DNA]</scope>
    <source>
        <strain evidence="8">Ec32 / CCAP1310/4</strain>
    </source>
</reference>
<dbReference type="EMBL" id="FN649760">
    <property type="protein sequence ID" value="CBJ33493.1"/>
    <property type="molecule type" value="Genomic_DNA"/>
</dbReference>
<evidence type="ECO:0000313" key="8">
    <source>
        <dbReference type="Proteomes" id="UP000002630"/>
    </source>
</evidence>
<dbReference type="Pfam" id="PF07974">
    <property type="entry name" value="EGF_2"/>
    <property type="match status" value="1"/>
</dbReference>
<keyword evidence="1 4" id="KW-0245">EGF-like domain</keyword>
<dbReference type="eggNOG" id="KOG1225">
    <property type="taxonomic scope" value="Eukaryota"/>
</dbReference>
<dbReference type="PROSITE" id="PS01186">
    <property type="entry name" value="EGF_2"/>
    <property type="match status" value="3"/>
</dbReference>
<evidence type="ECO:0000313" key="7">
    <source>
        <dbReference type="EMBL" id="CBJ33493.1"/>
    </source>
</evidence>
<name>D7G350_ECTSI</name>
<dbReference type="PANTHER" id="PTHR11219">
    <property type="entry name" value="TENEURIN AND N-ACETYLGLUCOSAMINE-1-PHOSPHODIESTER ALPHA-N-ACETYLGLUCOSAMINIDASE"/>
    <property type="match status" value="1"/>
</dbReference>
<dbReference type="OrthoDB" id="6130531at2759"/>
<dbReference type="STRING" id="2880.D7G350"/>
<feature type="signal peptide" evidence="5">
    <location>
        <begin position="1"/>
        <end position="35"/>
    </location>
</feature>
<gene>
    <name evidence="7" type="ORF">Esi_0499_0007</name>
</gene>
<keyword evidence="2" id="KW-0677">Repeat</keyword>
<dbReference type="PROSITE" id="PS00022">
    <property type="entry name" value="EGF_1"/>
    <property type="match status" value="1"/>
</dbReference>
<feature type="chain" id="PRO_5003095740" description="EGF-like domain-containing protein" evidence="5">
    <location>
        <begin position="36"/>
        <end position="418"/>
    </location>
</feature>
<organism evidence="7 8">
    <name type="scientific">Ectocarpus siliculosus</name>
    <name type="common">Brown alga</name>
    <name type="synonym">Conferva siliculosa</name>
    <dbReference type="NCBI Taxonomy" id="2880"/>
    <lineage>
        <taxon>Eukaryota</taxon>
        <taxon>Sar</taxon>
        <taxon>Stramenopiles</taxon>
        <taxon>Ochrophyta</taxon>
        <taxon>PX clade</taxon>
        <taxon>Phaeophyceae</taxon>
        <taxon>Ectocarpales</taxon>
        <taxon>Ectocarpaceae</taxon>
        <taxon>Ectocarpus</taxon>
    </lineage>
</organism>
<feature type="disulfide bond" evidence="4">
    <location>
        <begin position="107"/>
        <end position="116"/>
    </location>
</feature>
<dbReference type="Proteomes" id="UP000002630">
    <property type="component" value="Unassembled WGS sequence"/>
</dbReference>
<sequence>MTNGKRQCRPGTSATSIAMAALAVVLSYMDGEVLAVCPNMCNGHGECGLENVCECETGWDLVADCSLKECPTGVSWGSKAYEENTAHVVMECSNVGVCDRVTGSCSCPSGYTGSACQRLACPNDCSGRGTCATLGQAAEFYGVTRYGGVGSFVYTNWEADMVMTCICDWGYTGGDCSLRMCPKGDDPVTTLQESPRVAMTVNATDGVMEGNFVLTFQGESFAFPANATQFDSTDCEAAFEGLGNLEDVTCSRGDVGAEGGATFDIELVAFPTFPHQNNVFSHDGWPGLDAFSCDAANITGATDPVCKFTVLQDNNLKEYEFCSRRGICDFETGRCDCVDGFSRANCDVSESQITEDLDADVLELYTTLANFTGNVLYLKTERESSSYFNLIKAASEGENTFVLAGDGTLRMYKVRELF</sequence>
<comment type="caution">
    <text evidence="4">Lacks conserved residue(s) required for the propagation of feature annotation.</text>
</comment>
<keyword evidence="5" id="KW-0732">Signal</keyword>
<dbReference type="AlphaFoldDB" id="D7G350"/>
<proteinExistence type="predicted"/>
<dbReference type="Gene3D" id="2.10.25.10">
    <property type="entry name" value="Laminin"/>
    <property type="match status" value="2"/>
</dbReference>
<dbReference type="PANTHER" id="PTHR11219:SF69">
    <property type="entry name" value="TENEURIN-A"/>
    <property type="match status" value="1"/>
</dbReference>
<dbReference type="InterPro" id="IPR051216">
    <property type="entry name" value="Teneurin"/>
</dbReference>
<evidence type="ECO:0000256" key="5">
    <source>
        <dbReference type="SAM" id="SignalP"/>
    </source>
</evidence>